<reference evidence="1" key="1">
    <citation type="submission" date="2017-07" db="EMBL/GenBank/DDBJ databases">
        <title>Taro Niue Genome Assembly and Annotation.</title>
        <authorList>
            <person name="Atibalentja N."/>
            <person name="Keating K."/>
            <person name="Fields C.J."/>
        </authorList>
    </citation>
    <scope>NUCLEOTIDE SEQUENCE</scope>
    <source>
        <strain evidence="1">Niue_2</strain>
        <tissue evidence="1">Leaf</tissue>
    </source>
</reference>
<protein>
    <submittedName>
        <fullName evidence="1">Uncharacterized protein</fullName>
    </submittedName>
</protein>
<dbReference type="EMBL" id="NMUH01002647">
    <property type="protein sequence ID" value="MQM01269.1"/>
    <property type="molecule type" value="Genomic_DNA"/>
</dbReference>
<accession>A0A843VWQ4</accession>
<evidence type="ECO:0000313" key="2">
    <source>
        <dbReference type="Proteomes" id="UP000652761"/>
    </source>
</evidence>
<evidence type="ECO:0000313" key="1">
    <source>
        <dbReference type="EMBL" id="MQM01269.1"/>
    </source>
</evidence>
<keyword evidence="2" id="KW-1185">Reference proteome</keyword>
<name>A0A843VWQ4_COLES</name>
<dbReference type="Proteomes" id="UP000652761">
    <property type="component" value="Unassembled WGS sequence"/>
</dbReference>
<dbReference type="AlphaFoldDB" id="A0A843VWQ4"/>
<proteinExistence type="predicted"/>
<organism evidence="1 2">
    <name type="scientific">Colocasia esculenta</name>
    <name type="common">Wild taro</name>
    <name type="synonym">Arum esculentum</name>
    <dbReference type="NCBI Taxonomy" id="4460"/>
    <lineage>
        <taxon>Eukaryota</taxon>
        <taxon>Viridiplantae</taxon>
        <taxon>Streptophyta</taxon>
        <taxon>Embryophyta</taxon>
        <taxon>Tracheophyta</taxon>
        <taxon>Spermatophyta</taxon>
        <taxon>Magnoliopsida</taxon>
        <taxon>Liliopsida</taxon>
        <taxon>Araceae</taxon>
        <taxon>Aroideae</taxon>
        <taxon>Colocasieae</taxon>
        <taxon>Colocasia</taxon>
    </lineage>
</organism>
<comment type="caution">
    <text evidence="1">The sequence shown here is derived from an EMBL/GenBank/DDBJ whole genome shotgun (WGS) entry which is preliminary data.</text>
</comment>
<sequence length="277" mass="30986">MSLLLGDPHLPYFARLVRCRAVHVLRLGSFSGIPLALPHPLERSELVGGGYGDDAFVPRHDRLASIKPDAHVSDEDGFAGVGDDRLGLISLAALALPPFCRECDVGDSIYREDSVLIWEGLNTPNRCCFWCYCRRHLDGGHHPQEVGGAHNNMEVAKHHGSSEVTTFSVVGDDERTVCDRCHLLQMTCLQVETGFSRRLEQGLTDRDREANRISLDPIRFPPNRLESIRIGSILMALSHTQESARRFIEVAWVPLHRVGQKGMNRQTISAIFSHHRD</sequence>
<gene>
    <name evidence="1" type="ORF">Taro_034024</name>
</gene>
<feature type="non-terminal residue" evidence="1">
    <location>
        <position position="277"/>
    </location>
</feature>